<dbReference type="RefSeq" id="XP_001841286.1">
    <property type="nucleotide sequence ID" value="XM_001841234.1"/>
</dbReference>
<name>A8PGU9_COPC7</name>
<sequence>MSPHTRSATRAQEASASQLGSGVKKEESEDESIHSQTLRGGRALLAKRKDDKRALSRLQKKLNKARVAKVNGKRKRNNLRDRLRHMTERLKEVDDNLRSLSEIVEAAKEVCDKAKGVIEDELNDVIIYRSDDSECVGSDDDLSERDE</sequence>
<protein>
    <submittedName>
        <fullName evidence="2">Uncharacterized protein</fullName>
    </submittedName>
</protein>
<dbReference type="GeneID" id="6017963"/>
<dbReference type="AlphaFoldDB" id="A8PGU9"/>
<proteinExistence type="predicted"/>
<feature type="region of interest" description="Disordered" evidence="1">
    <location>
        <begin position="1"/>
        <end position="52"/>
    </location>
</feature>
<evidence type="ECO:0000256" key="1">
    <source>
        <dbReference type="SAM" id="MobiDB-lite"/>
    </source>
</evidence>
<comment type="caution">
    <text evidence="2">The sequence shown here is derived from an EMBL/GenBank/DDBJ whole genome shotgun (WGS) entry which is preliminary data.</text>
</comment>
<dbReference type="Proteomes" id="UP000001861">
    <property type="component" value="Unassembled WGS sequence"/>
</dbReference>
<accession>A8PGU9</accession>
<reference evidence="2 3" key="1">
    <citation type="journal article" date="2010" name="Proc. Natl. Acad. Sci. U.S.A.">
        <title>Insights into evolution of multicellular fungi from the assembled chromosomes of the mushroom Coprinopsis cinerea (Coprinus cinereus).</title>
        <authorList>
            <person name="Stajich J.E."/>
            <person name="Wilke S.K."/>
            <person name="Ahren D."/>
            <person name="Au C.H."/>
            <person name="Birren B.W."/>
            <person name="Borodovsky M."/>
            <person name="Burns C."/>
            <person name="Canback B."/>
            <person name="Casselton L.A."/>
            <person name="Cheng C.K."/>
            <person name="Deng J."/>
            <person name="Dietrich F.S."/>
            <person name="Fargo D.C."/>
            <person name="Farman M.L."/>
            <person name="Gathman A.C."/>
            <person name="Goldberg J."/>
            <person name="Guigo R."/>
            <person name="Hoegger P.J."/>
            <person name="Hooker J.B."/>
            <person name="Huggins A."/>
            <person name="James T.Y."/>
            <person name="Kamada T."/>
            <person name="Kilaru S."/>
            <person name="Kodira C."/>
            <person name="Kues U."/>
            <person name="Kupfer D."/>
            <person name="Kwan H.S."/>
            <person name="Lomsadze A."/>
            <person name="Li W."/>
            <person name="Lilly W.W."/>
            <person name="Ma L.J."/>
            <person name="Mackey A.J."/>
            <person name="Manning G."/>
            <person name="Martin F."/>
            <person name="Muraguchi H."/>
            <person name="Natvig D.O."/>
            <person name="Palmerini H."/>
            <person name="Ramesh M.A."/>
            <person name="Rehmeyer C.J."/>
            <person name="Roe B.A."/>
            <person name="Shenoy N."/>
            <person name="Stanke M."/>
            <person name="Ter-Hovhannisyan V."/>
            <person name="Tunlid A."/>
            <person name="Velagapudi R."/>
            <person name="Vision T.J."/>
            <person name="Zeng Q."/>
            <person name="Zolan M.E."/>
            <person name="Pukkila P.J."/>
        </authorList>
    </citation>
    <scope>NUCLEOTIDE SEQUENCE [LARGE SCALE GENOMIC DNA]</scope>
    <source>
        <strain evidence="3">Okayama-7 / 130 / ATCC MYA-4618 / FGSC 9003</strain>
    </source>
</reference>
<dbReference type="EMBL" id="AACS02000005">
    <property type="protein sequence ID" value="EAU80535.1"/>
    <property type="molecule type" value="Genomic_DNA"/>
</dbReference>
<organism evidence="2 3">
    <name type="scientific">Coprinopsis cinerea (strain Okayama-7 / 130 / ATCC MYA-4618 / FGSC 9003)</name>
    <name type="common">Inky cap fungus</name>
    <name type="synonym">Hormographiella aspergillata</name>
    <dbReference type="NCBI Taxonomy" id="240176"/>
    <lineage>
        <taxon>Eukaryota</taxon>
        <taxon>Fungi</taxon>
        <taxon>Dikarya</taxon>
        <taxon>Basidiomycota</taxon>
        <taxon>Agaricomycotina</taxon>
        <taxon>Agaricomycetes</taxon>
        <taxon>Agaricomycetidae</taxon>
        <taxon>Agaricales</taxon>
        <taxon>Agaricineae</taxon>
        <taxon>Psathyrellaceae</taxon>
        <taxon>Coprinopsis</taxon>
    </lineage>
</organism>
<feature type="compositionally biased region" description="Polar residues" evidence="1">
    <location>
        <begin position="1"/>
        <end position="20"/>
    </location>
</feature>
<evidence type="ECO:0000313" key="3">
    <source>
        <dbReference type="Proteomes" id="UP000001861"/>
    </source>
</evidence>
<dbReference type="InParanoid" id="A8PGU9"/>
<dbReference type="KEGG" id="cci:CC1G_13029"/>
<evidence type="ECO:0000313" key="2">
    <source>
        <dbReference type="EMBL" id="EAU80535.1"/>
    </source>
</evidence>
<feature type="compositionally biased region" description="Basic and acidic residues" evidence="1">
    <location>
        <begin position="23"/>
        <end position="33"/>
    </location>
</feature>
<dbReference type="VEuPathDB" id="FungiDB:CC1G_13029"/>
<keyword evidence="3" id="KW-1185">Reference proteome</keyword>
<gene>
    <name evidence="2" type="ORF">CC1G_13029</name>
</gene>